<feature type="region of interest" description="Disordered" evidence="1">
    <location>
        <begin position="198"/>
        <end position="223"/>
    </location>
</feature>
<dbReference type="Proteomes" id="UP000279271">
    <property type="component" value="Unassembled WGS sequence"/>
</dbReference>
<sequence>MHLKPFRKLRHQAYVGRQRAITRLAEQFRAPPGMTTIVGVGNWSAQDRGGIMRGPPPGPWIRFLRRLRRYVRVRRGEEKLVDVWDTKRCTNKSCKVNVVNRDVNGAANILMLTKCFFAGALRPTAFGGPPASPSRPPPPTPGSPIEATNCASQIPLAGSSCATGASPVAAYLRLKSLFMQQRDASRAARGAPDIARFFGGKSSIGTDVDNQSRTATGGASQEADLPQVIWHASPAGNSAAQAEEGTPSENRSPNLAMSHSSIKRRLIQASGRPTQALDPSRKSSQAGPAEETTPRRKVSLGQGSRTPAAQLRSLLGKRGQASTPQRRSGDTPSTQQCKSWDRSAQRDPAKRRVLLELLEQVESELTVDAPHPGALPAEVVGPVEDEAAGRATAQPVPFNARLDSQSETGGAFSEQNNDQLGLGITCHASPPARLVDEEEACGGDDKAAALEL</sequence>
<dbReference type="EMBL" id="QOKY01000169">
    <property type="protein sequence ID" value="RMZ55278.1"/>
    <property type="molecule type" value="Genomic_DNA"/>
</dbReference>
<feature type="compositionally biased region" description="Polar residues" evidence="1">
    <location>
        <begin position="247"/>
        <end position="260"/>
    </location>
</feature>
<proteinExistence type="predicted"/>
<name>A0A3M7KXQ1_AUXPR</name>
<feature type="region of interest" description="Disordered" evidence="1">
    <location>
        <begin position="235"/>
        <end position="346"/>
    </location>
</feature>
<evidence type="ECO:0000313" key="2">
    <source>
        <dbReference type="EMBL" id="RMZ55278.1"/>
    </source>
</evidence>
<accession>A0A3M7KXQ1</accession>
<dbReference type="AlphaFoldDB" id="A0A3M7KXQ1"/>
<reference evidence="3" key="1">
    <citation type="journal article" date="2018" name="Algal Res.">
        <title>Characterization of plant carbon substrate utilization by Auxenochlorella protothecoides.</title>
        <authorList>
            <person name="Vogler B.W."/>
            <person name="Starkenburg S.R."/>
            <person name="Sudasinghe N."/>
            <person name="Schambach J.Y."/>
            <person name="Rollin J.A."/>
            <person name="Pattathil S."/>
            <person name="Barry A.N."/>
        </authorList>
    </citation>
    <scope>NUCLEOTIDE SEQUENCE [LARGE SCALE GENOMIC DNA]</scope>
    <source>
        <strain evidence="3">UTEX 25</strain>
    </source>
</reference>
<comment type="caution">
    <text evidence="2">The sequence shown here is derived from an EMBL/GenBank/DDBJ whole genome shotgun (WGS) entry which is preliminary data.</text>
</comment>
<protein>
    <submittedName>
        <fullName evidence="2">Uncharacterized protein</fullName>
    </submittedName>
</protein>
<feature type="compositionally biased region" description="Pro residues" evidence="1">
    <location>
        <begin position="130"/>
        <end position="142"/>
    </location>
</feature>
<evidence type="ECO:0000313" key="3">
    <source>
        <dbReference type="Proteomes" id="UP000279271"/>
    </source>
</evidence>
<feature type="compositionally biased region" description="Polar residues" evidence="1">
    <location>
        <begin position="320"/>
        <end position="338"/>
    </location>
</feature>
<feature type="non-terminal residue" evidence="2">
    <location>
        <position position="452"/>
    </location>
</feature>
<organism evidence="2 3">
    <name type="scientific">Auxenochlorella protothecoides</name>
    <name type="common">Green microalga</name>
    <name type="synonym">Chlorella protothecoides</name>
    <dbReference type="NCBI Taxonomy" id="3075"/>
    <lineage>
        <taxon>Eukaryota</taxon>
        <taxon>Viridiplantae</taxon>
        <taxon>Chlorophyta</taxon>
        <taxon>core chlorophytes</taxon>
        <taxon>Trebouxiophyceae</taxon>
        <taxon>Chlorellales</taxon>
        <taxon>Chlorellaceae</taxon>
        <taxon>Auxenochlorella</taxon>
    </lineage>
</organism>
<feature type="region of interest" description="Disordered" evidence="1">
    <location>
        <begin position="127"/>
        <end position="147"/>
    </location>
</feature>
<evidence type="ECO:0000256" key="1">
    <source>
        <dbReference type="SAM" id="MobiDB-lite"/>
    </source>
</evidence>
<gene>
    <name evidence="2" type="ORF">APUTEX25_005556</name>
</gene>
<feature type="compositionally biased region" description="Polar residues" evidence="1">
    <location>
        <begin position="203"/>
        <end position="219"/>
    </location>
</feature>